<feature type="compositionally biased region" description="Polar residues" evidence="1">
    <location>
        <begin position="7"/>
        <end position="16"/>
    </location>
</feature>
<feature type="region of interest" description="Disordered" evidence="1">
    <location>
        <begin position="1"/>
        <end position="34"/>
    </location>
</feature>
<organism evidence="2 3">
    <name type="scientific">Solanum verrucosum</name>
    <dbReference type="NCBI Taxonomy" id="315347"/>
    <lineage>
        <taxon>Eukaryota</taxon>
        <taxon>Viridiplantae</taxon>
        <taxon>Streptophyta</taxon>
        <taxon>Embryophyta</taxon>
        <taxon>Tracheophyta</taxon>
        <taxon>Spermatophyta</taxon>
        <taxon>Magnoliopsida</taxon>
        <taxon>eudicotyledons</taxon>
        <taxon>Gunneridae</taxon>
        <taxon>Pentapetalae</taxon>
        <taxon>asterids</taxon>
        <taxon>lamiids</taxon>
        <taxon>Solanales</taxon>
        <taxon>Solanaceae</taxon>
        <taxon>Solanoideae</taxon>
        <taxon>Solaneae</taxon>
        <taxon>Solanum</taxon>
    </lineage>
</organism>
<dbReference type="AlphaFoldDB" id="A0AAF0R499"/>
<reference evidence="2" key="1">
    <citation type="submission" date="2023-08" db="EMBL/GenBank/DDBJ databases">
        <title>A de novo genome assembly of Solanum verrucosum Schlechtendal, a Mexican diploid species geographically isolated from the other diploid A-genome species in potato relatives.</title>
        <authorList>
            <person name="Hosaka K."/>
        </authorList>
    </citation>
    <scope>NUCLEOTIDE SEQUENCE</scope>
    <source>
        <tissue evidence="2">Young leaves</tissue>
    </source>
</reference>
<sequence>MKGNGNRGNRAQSSSAAPVDKVSLREATSGTGGGATHLYVSTSLQEQENSLYVVTGSRSVTLIVVHTHPEVVDHGTLHGSWTTTRVVGRLVEARQSKQGSGIRPQSPPRVVEGSVVLSRQTPAQANNHSGLHGPWSFTHAMNVIHLLALSVVNQNNQHVPVPANINGGSTVAMVRDFVRVNLAEFIGSEVCEDPQNFIDELKKILGVMRVTGSESVELASYQLKDVAHT</sequence>
<accession>A0AAF0R499</accession>
<evidence type="ECO:0008006" key="4">
    <source>
        <dbReference type="Google" id="ProtNLM"/>
    </source>
</evidence>
<protein>
    <recommendedName>
        <fullName evidence="4">Gag-pol polyprotein</fullName>
    </recommendedName>
</protein>
<evidence type="ECO:0000313" key="2">
    <source>
        <dbReference type="EMBL" id="WMV32445.1"/>
    </source>
</evidence>
<evidence type="ECO:0000256" key="1">
    <source>
        <dbReference type="SAM" id="MobiDB-lite"/>
    </source>
</evidence>
<evidence type="ECO:0000313" key="3">
    <source>
        <dbReference type="Proteomes" id="UP001234989"/>
    </source>
</evidence>
<name>A0AAF0R499_SOLVR</name>
<dbReference type="EMBL" id="CP133617">
    <property type="protein sequence ID" value="WMV32445.1"/>
    <property type="molecule type" value="Genomic_DNA"/>
</dbReference>
<gene>
    <name evidence="2" type="ORF">MTR67_025830</name>
</gene>
<dbReference type="Proteomes" id="UP001234989">
    <property type="component" value="Chromosome 6"/>
</dbReference>
<keyword evidence="3" id="KW-1185">Reference proteome</keyword>
<proteinExistence type="predicted"/>